<dbReference type="AlphaFoldDB" id="A0A9I9CCP4"/>
<proteinExistence type="predicted"/>
<reference evidence="1" key="1">
    <citation type="submission" date="2023-03" db="UniProtKB">
        <authorList>
            <consortium name="EnsemblPlants"/>
        </authorList>
    </citation>
    <scope>IDENTIFICATION</scope>
</reference>
<evidence type="ECO:0000313" key="1">
    <source>
        <dbReference type="EnsemblPlants" id="MELO3C000989.2.1"/>
    </source>
</evidence>
<dbReference type="Gramene" id="MELO3C000989.2.1">
    <property type="protein sequence ID" value="MELO3C000989.2.1"/>
    <property type="gene ID" value="MELO3C000989.2"/>
</dbReference>
<accession>A0A9I9CCP4</accession>
<protein>
    <submittedName>
        <fullName evidence="1">Uncharacterized protein</fullName>
    </submittedName>
</protein>
<sequence>NSVLSYQKEFPPEKEKRAVPSFRLPTLDLPSPSSGLEPAAMDQLLILGPNETSIEVVD</sequence>
<dbReference type="EnsemblPlants" id="MELO3C000989.2.1">
    <property type="protein sequence ID" value="MELO3C000989.2.1"/>
    <property type="gene ID" value="MELO3C000989.2"/>
</dbReference>
<organism evidence="1">
    <name type="scientific">Cucumis melo</name>
    <name type="common">Muskmelon</name>
    <dbReference type="NCBI Taxonomy" id="3656"/>
    <lineage>
        <taxon>Eukaryota</taxon>
        <taxon>Viridiplantae</taxon>
        <taxon>Streptophyta</taxon>
        <taxon>Embryophyta</taxon>
        <taxon>Tracheophyta</taxon>
        <taxon>Spermatophyta</taxon>
        <taxon>Magnoliopsida</taxon>
        <taxon>eudicotyledons</taxon>
        <taxon>Gunneridae</taxon>
        <taxon>Pentapetalae</taxon>
        <taxon>rosids</taxon>
        <taxon>fabids</taxon>
        <taxon>Cucurbitales</taxon>
        <taxon>Cucurbitaceae</taxon>
        <taxon>Benincaseae</taxon>
        <taxon>Cucumis</taxon>
    </lineage>
</organism>
<name>A0A9I9CCP4_CUCME</name>